<comment type="caution">
    <text evidence="3">The sequence shown here is derived from an EMBL/GenBank/DDBJ whole genome shotgun (WGS) entry which is preliminary data.</text>
</comment>
<dbReference type="Gene3D" id="2.30.30.140">
    <property type="match status" value="1"/>
</dbReference>
<dbReference type="InterPro" id="IPR000313">
    <property type="entry name" value="PWWP_dom"/>
</dbReference>
<keyword evidence="4" id="KW-1185">Reference proteome</keyword>
<feature type="compositionally biased region" description="Basic and acidic residues" evidence="1">
    <location>
        <begin position="299"/>
        <end position="316"/>
    </location>
</feature>
<gene>
    <name evidence="3" type="ORF">D9757_011978</name>
</gene>
<dbReference type="PROSITE" id="PS50812">
    <property type="entry name" value="PWWP"/>
    <property type="match status" value="1"/>
</dbReference>
<sequence>MSKAKDISTIINFNFFGDTFTEWHKRGEQLGLVDRTETSNRKKRPAGLLDDGTPFYQVEKFLKTKKITGLLGERITWKYWPSTSNSWIANEDVMIDQASFRGESDEELGESSGASSVNEVGAVVLAKCNGYPKWPALVVDSTEVPQNVLDVAHGSRRICIQFFPDGLFAWKKPSELRLVGTRDLDQYRARRRRTKDLNEGLTLAVKDVESEDKESEDEKREKDVESEDEKRKDKESEDVDARDTSQDSLEAEKKEDSDDKVEDEVEAEDHPRMAVRSEGESGDEQGGGGDEVDENTGSQHDHMVGVERDDYSKDETWVETDTELESSDDTQEMDWEAELEDDPMVDDSAMVEDKSGENVQEDVMSEARPVSGDKFDAGVESQDLKATMSKDPVASGSAQVNG</sequence>
<feature type="compositionally biased region" description="Basic and acidic residues" evidence="1">
    <location>
        <begin position="216"/>
        <end position="257"/>
    </location>
</feature>
<evidence type="ECO:0000259" key="2">
    <source>
        <dbReference type="PROSITE" id="PS50812"/>
    </source>
</evidence>
<evidence type="ECO:0000313" key="3">
    <source>
        <dbReference type="EMBL" id="KAF5369745.1"/>
    </source>
</evidence>
<feature type="domain" description="PWWP" evidence="2">
    <location>
        <begin position="120"/>
        <end position="170"/>
    </location>
</feature>
<dbReference type="OrthoDB" id="62853at2759"/>
<reference evidence="3 4" key="1">
    <citation type="journal article" date="2020" name="ISME J.">
        <title>Uncovering the hidden diversity of litter-decomposition mechanisms in mushroom-forming fungi.</title>
        <authorList>
            <person name="Floudas D."/>
            <person name="Bentzer J."/>
            <person name="Ahren D."/>
            <person name="Johansson T."/>
            <person name="Persson P."/>
            <person name="Tunlid A."/>
        </authorList>
    </citation>
    <scope>NUCLEOTIDE SEQUENCE [LARGE SCALE GENOMIC DNA]</scope>
    <source>
        <strain evidence="3 4">CBS 406.79</strain>
    </source>
</reference>
<evidence type="ECO:0000256" key="1">
    <source>
        <dbReference type="SAM" id="MobiDB-lite"/>
    </source>
</evidence>
<proteinExistence type="predicted"/>
<dbReference type="EMBL" id="JAACJN010000125">
    <property type="protein sequence ID" value="KAF5369745.1"/>
    <property type="molecule type" value="Genomic_DNA"/>
</dbReference>
<dbReference type="SMART" id="SM00293">
    <property type="entry name" value="PWWP"/>
    <property type="match status" value="1"/>
</dbReference>
<dbReference type="Proteomes" id="UP000518752">
    <property type="component" value="Unassembled WGS sequence"/>
</dbReference>
<organism evidence="3 4">
    <name type="scientific">Collybiopsis confluens</name>
    <dbReference type="NCBI Taxonomy" id="2823264"/>
    <lineage>
        <taxon>Eukaryota</taxon>
        <taxon>Fungi</taxon>
        <taxon>Dikarya</taxon>
        <taxon>Basidiomycota</taxon>
        <taxon>Agaricomycotina</taxon>
        <taxon>Agaricomycetes</taxon>
        <taxon>Agaricomycetidae</taxon>
        <taxon>Agaricales</taxon>
        <taxon>Marasmiineae</taxon>
        <taxon>Omphalotaceae</taxon>
        <taxon>Collybiopsis</taxon>
    </lineage>
</organism>
<feature type="compositionally biased region" description="Acidic residues" evidence="1">
    <location>
        <begin position="258"/>
        <end position="267"/>
    </location>
</feature>
<feature type="compositionally biased region" description="Basic and acidic residues" evidence="1">
    <location>
        <begin position="268"/>
        <end position="279"/>
    </location>
</feature>
<evidence type="ECO:0000313" key="4">
    <source>
        <dbReference type="Proteomes" id="UP000518752"/>
    </source>
</evidence>
<feature type="region of interest" description="Disordered" evidence="1">
    <location>
        <begin position="207"/>
        <end position="334"/>
    </location>
</feature>
<feature type="compositionally biased region" description="Acidic residues" evidence="1">
    <location>
        <begin position="317"/>
        <end position="334"/>
    </location>
</feature>
<dbReference type="SUPFAM" id="SSF63748">
    <property type="entry name" value="Tudor/PWWP/MBT"/>
    <property type="match status" value="1"/>
</dbReference>
<name>A0A8H5GRV0_9AGAR</name>
<dbReference type="AlphaFoldDB" id="A0A8H5GRV0"/>
<dbReference type="Pfam" id="PF00855">
    <property type="entry name" value="PWWP"/>
    <property type="match status" value="1"/>
</dbReference>
<feature type="region of interest" description="Disordered" evidence="1">
    <location>
        <begin position="352"/>
        <end position="402"/>
    </location>
</feature>
<accession>A0A8H5GRV0</accession>
<protein>
    <recommendedName>
        <fullName evidence="2">PWWP domain-containing protein</fullName>
    </recommendedName>
</protein>